<reference evidence="2 3" key="1">
    <citation type="submission" date="2018-04" db="EMBL/GenBank/DDBJ databases">
        <authorList>
            <person name="Li J."/>
        </authorList>
    </citation>
    <scope>NUCLEOTIDE SEQUENCE [LARGE SCALE GENOMIC DNA]</scope>
    <source>
        <strain evidence="3">30A</strain>
    </source>
</reference>
<keyword evidence="2" id="KW-0067">ATP-binding</keyword>
<dbReference type="Pfam" id="PF02518">
    <property type="entry name" value="HATPase_c"/>
    <property type="match status" value="1"/>
</dbReference>
<sequence length="413" mass="43090">MAEMPAVDWRVTRLARRRATVTRAQVETVAGRAVGLFGLVFGAQTVPVALEQAGALVPGAGAALMAVLYGAIVALAVATVTKVAVRAACLGFAALYVLALVSWPFLVADPAALDGSAPWLYYLCTVATTAAVIAVLPVWAGVYTLVVPAIYGTIRLLPAGGDAGPLLAVLDALYAVVLGVVVLAIITMLRQAAESVDSAQEAALQRYDVAARQHANEIERVKVDALVHDSVLTTLLSAAAATSPEAEHLAARMARDAVQRLDEAGATGPRAFDRVGLPVLVRRLRAALTTFNTPFTVRVVNAGGVELPVEAMEGLYSAAVQAMVNSLQHADDSGLSTRRELRIRGVRAGGCVIEVADNGRGFDIERVPAERLGLRVSIEERMANVGGIARIESQLGHGTTVTIAWPLGAEGSA</sequence>
<evidence type="ECO:0000313" key="3">
    <source>
        <dbReference type="Proteomes" id="UP000244729"/>
    </source>
</evidence>
<dbReference type="Proteomes" id="UP000244729">
    <property type="component" value="Chromosome"/>
</dbReference>
<name>A0A2S0WX82_9MICO</name>
<gene>
    <name evidence="2" type="ORF">DCE93_09875</name>
</gene>
<organism evidence="2 3">
    <name type="scientific">Agromyces badenianii</name>
    <dbReference type="NCBI Taxonomy" id="2080742"/>
    <lineage>
        <taxon>Bacteria</taxon>
        <taxon>Bacillati</taxon>
        <taxon>Actinomycetota</taxon>
        <taxon>Actinomycetes</taxon>
        <taxon>Micrococcales</taxon>
        <taxon>Microbacteriaceae</taxon>
        <taxon>Agromyces</taxon>
    </lineage>
</organism>
<evidence type="ECO:0000259" key="1">
    <source>
        <dbReference type="Pfam" id="PF02518"/>
    </source>
</evidence>
<keyword evidence="2" id="KW-0547">Nucleotide-binding</keyword>
<dbReference type="InterPro" id="IPR003594">
    <property type="entry name" value="HATPase_dom"/>
</dbReference>
<dbReference type="GO" id="GO:0005524">
    <property type="term" value="F:ATP binding"/>
    <property type="evidence" value="ECO:0007669"/>
    <property type="project" value="UniProtKB-KW"/>
</dbReference>
<proteinExistence type="predicted"/>
<dbReference type="AlphaFoldDB" id="A0A2S0WX82"/>
<protein>
    <submittedName>
        <fullName evidence="2">ATP-binding protein</fullName>
    </submittedName>
</protein>
<feature type="domain" description="Histidine kinase/HSP90-like ATPase" evidence="1">
    <location>
        <begin position="319"/>
        <end position="407"/>
    </location>
</feature>
<evidence type="ECO:0000313" key="2">
    <source>
        <dbReference type="EMBL" id="AWB95932.1"/>
    </source>
</evidence>
<dbReference type="InterPro" id="IPR036890">
    <property type="entry name" value="HATPase_C_sf"/>
</dbReference>
<accession>A0A2S0WX82</accession>
<dbReference type="Gene3D" id="3.30.565.10">
    <property type="entry name" value="Histidine kinase-like ATPase, C-terminal domain"/>
    <property type="match status" value="1"/>
</dbReference>
<keyword evidence="3" id="KW-1185">Reference proteome</keyword>
<dbReference type="KEGG" id="agm:DCE93_09875"/>
<dbReference type="EMBL" id="CP028913">
    <property type="protein sequence ID" value="AWB95932.1"/>
    <property type="molecule type" value="Genomic_DNA"/>
</dbReference>
<dbReference type="SUPFAM" id="SSF55874">
    <property type="entry name" value="ATPase domain of HSP90 chaperone/DNA topoisomerase II/histidine kinase"/>
    <property type="match status" value="1"/>
</dbReference>